<comment type="subcellular location">
    <subcellularLocation>
        <location evidence="1">Cell membrane</location>
        <topology evidence="1">Multi-pass membrane protein</topology>
    </subcellularLocation>
</comment>
<evidence type="ECO:0000256" key="2">
    <source>
        <dbReference type="ARBA" id="ARBA00022475"/>
    </source>
</evidence>
<keyword evidence="5 6" id="KW-0472">Membrane</keyword>
<dbReference type="Pfam" id="PF03772">
    <property type="entry name" value="Competence"/>
    <property type="match status" value="1"/>
</dbReference>
<evidence type="ECO:0000313" key="10">
    <source>
        <dbReference type="Proteomes" id="UP001597131"/>
    </source>
</evidence>
<keyword evidence="10" id="KW-1185">Reference proteome</keyword>
<proteinExistence type="predicted"/>
<dbReference type="EMBL" id="JBHTLI010000001">
    <property type="protein sequence ID" value="MFD1094159.1"/>
    <property type="molecule type" value="Genomic_DNA"/>
</dbReference>
<feature type="domain" description="ComEC/Rec2-related protein" evidence="7">
    <location>
        <begin position="243"/>
        <end position="512"/>
    </location>
</feature>
<feature type="transmembrane region" description="Helical" evidence="6">
    <location>
        <begin position="350"/>
        <end position="380"/>
    </location>
</feature>
<dbReference type="InterPro" id="IPR052159">
    <property type="entry name" value="Competence_DNA_uptake"/>
</dbReference>
<reference evidence="10" key="1">
    <citation type="journal article" date="2019" name="Int. J. Syst. Evol. Microbiol.">
        <title>The Global Catalogue of Microorganisms (GCM) 10K type strain sequencing project: providing services to taxonomists for standard genome sequencing and annotation.</title>
        <authorList>
            <consortium name="The Broad Institute Genomics Platform"/>
            <consortium name="The Broad Institute Genome Sequencing Center for Infectious Disease"/>
            <person name="Wu L."/>
            <person name="Ma J."/>
        </authorList>
    </citation>
    <scope>NUCLEOTIDE SEQUENCE [LARGE SCALE GENOMIC DNA]</scope>
    <source>
        <strain evidence="10">CCUG 64793</strain>
    </source>
</reference>
<feature type="transmembrane region" description="Helical" evidence="6">
    <location>
        <begin position="7"/>
        <end position="25"/>
    </location>
</feature>
<accession>A0ABW3NMV1</accession>
<evidence type="ECO:0000256" key="1">
    <source>
        <dbReference type="ARBA" id="ARBA00004651"/>
    </source>
</evidence>
<evidence type="ECO:0000256" key="6">
    <source>
        <dbReference type="SAM" id="Phobius"/>
    </source>
</evidence>
<protein>
    <submittedName>
        <fullName evidence="9">ComEC/Rec2 family competence protein</fullName>
    </submittedName>
</protein>
<dbReference type="RefSeq" id="WP_380741765.1">
    <property type="nucleotide sequence ID" value="NZ_JBHTLI010000001.1"/>
</dbReference>
<dbReference type="InterPro" id="IPR025405">
    <property type="entry name" value="DUF4131"/>
</dbReference>
<gene>
    <name evidence="9" type="ORF">ACFQ3Q_00215</name>
</gene>
<dbReference type="Pfam" id="PF13567">
    <property type="entry name" value="DUF4131"/>
    <property type="match status" value="1"/>
</dbReference>
<feature type="domain" description="DUF4131" evidence="8">
    <location>
        <begin position="27"/>
        <end position="201"/>
    </location>
</feature>
<feature type="transmembrane region" description="Helical" evidence="6">
    <location>
        <begin position="31"/>
        <end position="48"/>
    </location>
</feature>
<evidence type="ECO:0000256" key="5">
    <source>
        <dbReference type="ARBA" id="ARBA00023136"/>
    </source>
</evidence>
<dbReference type="NCBIfam" id="TIGR00360">
    <property type="entry name" value="ComEC_N-term"/>
    <property type="match status" value="1"/>
</dbReference>
<dbReference type="InterPro" id="IPR004477">
    <property type="entry name" value="ComEC_N"/>
</dbReference>
<feature type="transmembrane region" description="Helical" evidence="6">
    <location>
        <begin position="400"/>
        <end position="419"/>
    </location>
</feature>
<feature type="transmembrane region" description="Helical" evidence="6">
    <location>
        <begin position="425"/>
        <end position="453"/>
    </location>
</feature>
<feature type="transmembrane region" description="Helical" evidence="6">
    <location>
        <begin position="259"/>
        <end position="282"/>
    </location>
</feature>
<evidence type="ECO:0000259" key="7">
    <source>
        <dbReference type="Pfam" id="PF03772"/>
    </source>
</evidence>
<feature type="transmembrane region" description="Helical" evidence="6">
    <location>
        <begin position="518"/>
        <end position="534"/>
    </location>
</feature>
<evidence type="ECO:0000256" key="3">
    <source>
        <dbReference type="ARBA" id="ARBA00022692"/>
    </source>
</evidence>
<keyword evidence="3 6" id="KW-0812">Transmembrane</keyword>
<comment type="caution">
    <text evidence="9">The sequence shown here is derived from an EMBL/GenBank/DDBJ whole genome shotgun (WGS) entry which is preliminary data.</text>
</comment>
<feature type="transmembrane region" description="Helical" evidence="6">
    <location>
        <begin position="60"/>
        <end position="79"/>
    </location>
</feature>
<dbReference type="Proteomes" id="UP001597131">
    <property type="component" value="Unassembled WGS sequence"/>
</dbReference>
<sequence>MKLFNLTIIRICIVLILGILTGFYFDIPPTSAFVSLGISLVIFLLAFLKTRSSIFPEVYFGLSIYLLLYILGANCAVINKPENQAGHYFNLSPDIQQISTPLSKLRITERLKPGAFNDRYIAEVEVLTYRTPDSDSIYSANTHGKILLNIERDSSSRELHAGNRLLTAFSPTEIREALNPHQFDYKEYMSNLGVKGQLQLTPAKIQITKSNKTDLIADFRKSIITQLKRQNFSADEMGIIQALLLGQRQEVSKQVYEDYAAAGAIHILAVSGLHVGILLLILNFLFSPLDRNRHTKTMKAALLLLLLWGFAALAGFSASVVRAVAMFSFIAIGMQLNRRTSIMNSLFTSLFILLLINPLYIFQAGFQLSYLAVFSIIVFYKPIRSIYSPRFKLDRYIRDLLAVSISAQIGVLPLSLYYFHQFPGLFFITNLVVLPFLGVIICFGLLIITLALFGMLPAILAGLFGKVISMLNSFVTFIANREEFLFSEIHFSAANLVSAYILILTLLFWLYKRTAISLIFFLIGIILLQTSYISDKLQVSPEAFIFHETRESIITIKKNRQLLVYRSRTDRKETEHSVKAYQLFHNIETNHSQIIENVLVFRNKKLLVIDSTGFYDQTVTSPDLVLLRDSPKINLERLIANLKPEKIIADGSNYKSYVRRWERTCNKEKVPFHHTGEKGAFQILADQ</sequence>
<dbReference type="PANTHER" id="PTHR30619:SF1">
    <property type="entry name" value="RECOMBINATION PROTEIN 2"/>
    <property type="match status" value="1"/>
</dbReference>
<evidence type="ECO:0000256" key="4">
    <source>
        <dbReference type="ARBA" id="ARBA00022989"/>
    </source>
</evidence>
<dbReference type="PANTHER" id="PTHR30619">
    <property type="entry name" value="DNA INTERNALIZATION/COMPETENCE PROTEIN COMEC/REC2"/>
    <property type="match status" value="1"/>
</dbReference>
<feature type="transmembrane region" description="Helical" evidence="6">
    <location>
        <begin position="302"/>
        <end position="330"/>
    </location>
</feature>
<name>A0ABW3NMV1_9FLAO</name>
<keyword evidence="2" id="KW-1003">Cell membrane</keyword>
<evidence type="ECO:0000259" key="8">
    <source>
        <dbReference type="Pfam" id="PF13567"/>
    </source>
</evidence>
<feature type="transmembrane region" description="Helical" evidence="6">
    <location>
        <begin position="460"/>
        <end position="479"/>
    </location>
</feature>
<evidence type="ECO:0000313" key="9">
    <source>
        <dbReference type="EMBL" id="MFD1094159.1"/>
    </source>
</evidence>
<keyword evidence="4 6" id="KW-1133">Transmembrane helix</keyword>
<organism evidence="9 10">
    <name type="scientific">Salegentibacter chungangensis</name>
    <dbReference type="NCBI Taxonomy" id="1335724"/>
    <lineage>
        <taxon>Bacteria</taxon>
        <taxon>Pseudomonadati</taxon>
        <taxon>Bacteroidota</taxon>
        <taxon>Flavobacteriia</taxon>
        <taxon>Flavobacteriales</taxon>
        <taxon>Flavobacteriaceae</taxon>
        <taxon>Salegentibacter</taxon>
    </lineage>
</organism>
<feature type="transmembrane region" description="Helical" evidence="6">
    <location>
        <begin position="491"/>
        <end position="511"/>
    </location>
</feature>